<dbReference type="Gene3D" id="3.30.2090.10">
    <property type="entry name" value="Multidrug efflux transporter AcrB TolC docking domain, DN and DC subdomains"/>
    <property type="match status" value="2"/>
</dbReference>
<dbReference type="AlphaFoldDB" id="A0A2N5ZIX6"/>
<feature type="transmembrane region" description="Helical" evidence="1">
    <location>
        <begin position="464"/>
        <end position="491"/>
    </location>
</feature>
<dbReference type="PRINTS" id="PR00702">
    <property type="entry name" value="ACRIFLAVINRP"/>
</dbReference>
<dbReference type="SUPFAM" id="SSF82714">
    <property type="entry name" value="Multidrug efflux transporter AcrB TolC docking domain, DN and DC subdomains"/>
    <property type="match status" value="2"/>
</dbReference>
<dbReference type="InterPro" id="IPR001036">
    <property type="entry name" value="Acrflvin-R"/>
</dbReference>
<feature type="transmembrane region" description="Helical" evidence="1">
    <location>
        <begin position="12"/>
        <end position="32"/>
    </location>
</feature>
<evidence type="ECO:0000256" key="1">
    <source>
        <dbReference type="SAM" id="Phobius"/>
    </source>
</evidence>
<name>A0A2N5ZIX6_MUIH1</name>
<feature type="transmembrane region" description="Helical" evidence="1">
    <location>
        <begin position="430"/>
        <end position="452"/>
    </location>
</feature>
<feature type="transmembrane region" description="Helical" evidence="1">
    <location>
        <begin position="525"/>
        <end position="543"/>
    </location>
</feature>
<dbReference type="GO" id="GO:0042910">
    <property type="term" value="F:xenobiotic transmembrane transporter activity"/>
    <property type="evidence" value="ECO:0007669"/>
    <property type="project" value="TreeGrafter"/>
</dbReference>
<feature type="transmembrane region" description="Helical" evidence="1">
    <location>
        <begin position="359"/>
        <end position="379"/>
    </location>
</feature>
<feature type="transmembrane region" description="Helical" evidence="1">
    <location>
        <begin position="911"/>
        <end position="935"/>
    </location>
</feature>
<dbReference type="GO" id="GO:0005886">
    <property type="term" value="C:plasma membrane"/>
    <property type="evidence" value="ECO:0007669"/>
    <property type="project" value="TreeGrafter"/>
</dbReference>
<dbReference type="InterPro" id="IPR027463">
    <property type="entry name" value="AcrB_DN_DC_subdom"/>
</dbReference>
<keyword evidence="1" id="KW-0472">Membrane</keyword>
<feature type="transmembrane region" description="Helical" evidence="1">
    <location>
        <begin position="885"/>
        <end position="905"/>
    </location>
</feature>
<feature type="transmembrane region" description="Helical" evidence="1">
    <location>
        <begin position="385"/>
        <end position="409"/>
    </location>
</feature>
<comment type="caution">
    <text evidence="2">The sequence shown here is derived from an EMBL/GenBank/DDBJ whole genome shotgun (WGS) entry which is preliminary data.</text>
</comment>
<feature type="transmembrane region" description="Helical" evidence="1">
    <location>
        <begin position="335"/>
        <end position="352"/>
    </location>
</feature>
<evidence type="ECO:0000313" key="2">
    <source>
        <dbReference type="EMBL" id="PLX18581.1"/>
    </source>
</evidence>
<keyword evidence="1" id="KW-1133">Transmembrane helix</keyword>
<feature type="transmembrane region" description="Helical" evidence="1">
    <location>
        <begin position="987"/>
        <end position="1013"/>
    </location>
</feature>
<dbReference type="SUPFAM" id="SSF82693">
    <property type="entry name" value="Multidrug efflux transporter AcrB pore domain, PN1, PN2, PC1 and PC2 subdomains"/>
    <property type="match status" value="3"/>
</dbReference>
<sequence>MILTKYAIKRKSASWAIIICLVVLGIFGYLQLSVNFLPTITYPVVKVQIRWPGSTPDEINTEIADPIERFISTVDKLDYIESSSMEGLYSLTVYFQYDADVDIAFQDVLAAMTRANSALPEDIEPPYVFKADPSQLPVMQIVIGSENWGPVKLRTWTENYLQDILLGIKGVAGTDVVGGLEREIHIRLDDETLQKYNLTTLAIIKRISEENIEQSAGSITVDGKDIITRTLGKFSSLEDLKKIVLLEKDYKKVYLEDVAKVVDYHEKADMITRLNGEESVRVSINKEAESNTVEVAQRIYKRLKDIKTSLPSGIKMNFVEDQSVYIRQSIDGVKSAAYSAAVLLVIVIFIFLGSFRQVFTMITSIPITLLINFGLMRFSGFSLNIFSLGGLVIAIGVVLDSSIVVLENISRKLKTETSDSKEQIIEKATWEVGPAIIASTISFLALFMPFFFVKGLTSLLFKELILVIAGIVVISLFMAITVTPLISSVVLKNRKDEKTSKFDTFFIKIEDLYSRLVNHMIENKIKSILFFILLFMISFSLLSKTGGEFLPLMDDGRLMIKVKMPTGTSSKTTDEVINQLEKVLNDEKSIESYFSLAGGRIKGLTTDEVANEGEINIQLVGRSKRKFSTRQYVNMLKKKVSKISYPGAKIMVKQSAIKGISGNRASDIIVKFRGQDINILQKLGKQSIEIMKSSDLLSNVVFSVDLNKPEYQIKIDREKAYELGISVKDIASTIRSYILGVIATRYEDNDEYYNVVVITPNSNFKNKEDIQNIVLSTSRGTTVRLQDVAKISLETGPIEIIRENQLKQITVEADITGKDLSSTAAMLKKQLNEKLKIPAGYELDLGGKVEMMNDMKNTVFSVLLFAIFFSFIVLVVQFNSYSIPFIILFSLPVVLSGIIPLLYLFSIPLGATVIIGILVVIAATINDGVLLITTADSMTDVGSRIERVVKAATLRLKPRIMTTMTTMVGFIPLALNLQEGSDMLQPMALAAIGGLFYELFVALLLMPILYTVFRRK</sequence>
<dbReference type="EMBL" id="PKTG01000058">
    <property type="protein sequence ID" value="PLX18581.1"/>
    <property type="molecule type" value="Genomic_DNA"/>
</dbReference>
<dbReference type="Gene3D" id="3.30.70.1430">
    <property type="entry name" value="Multidrug efflux transporter AcrB pore domain"/>
    <property type="match status" value="2"/>
</dbReference>
<organism evidence="2 3">
    <name type="scientific">Muiribacterium halophilum</name>
    <dbReference type="NCBI Taxonomy" id="2053465"/>
    <lineage>
        <taxon>Bacteria</taxon>
        <taxon>Candidatus Muiribacteriota</taxon>
        <taxon>Candidatus Muiribacteriia</taxon>
        <taxon>Candidatus Muiribacteriales</taxon>
        <taxon>Candidatus Muiribacteriaceae</taxon>
        <taxon>Candidatus Muiribacterium</taxon>
    </lineage>
</organism>
<gene>
    <name evidence="2" type="ORF">C0601_04260</name>
</gene>
<dbReference type="Pfam" id="PF00873">
    <property type="entry name" value="ACR_tran"/>
    <property type="match status" value="1"/>
</dbReference>
<dbReference type="Gene3D" id="3.30.70.1440">
    <property type="entry name" value="Multidrug efflux transporter AcrB pore domain"/>
    <property type="match status" value="1"/>
</dbReference>
<accession>A0A2N5ZIX6</accession>
<protein>
    <submittedName>
        <fullName evidence="2">AcrB/AcrD/AcrF family protein</fullName>
    </submittedName>
</protein>
<keyword evidence="1" id="KW-0812">Transmembrane</keyword>
<feature type="transmembrane region" description="Helical" evidence="1">
    <location>
        <begin position="858"/>
        <end position="878"/>
    </location>
</feature>
<proteinExistence type="predicted"/>
<dbReference type="PANTHER" id="PTHR32063">
    <property type="match status" value="1"/>
</dbReference>
<dbReference type="Gene3D" id="1.20.1640.10">
    <property type="entry name" value="Multidrug efflux transporter AcrB transmembrane domain"/>
    <property type="match status" value="2"/>
</dbReference>
<feature type="transmembrane region" description="Helical" evidence="1">
    <location>
        <begin position="956"/>
        <end position="975"/>
    </location>
</feature>
<reference evidence="2 3" key="1">
    <citation type="submission" date="2017-11" db="EMBL/GenBank/DDBJ databases">
        <title>Genome-resolved metagenomics identifies genetic mobility, metabolic interactions, and unexpected diversity in perchlorate-reducing communities.</title>
        <authorList>
            <person name="Barnum T.P."/>
            <person name="Figueroa I.A."/>
            <person name="Carlstrom C.I."/>
            <person name="Lucas L.N."/>
            <person name="Engelbrektson A.L."/>
            <person name="Coates J.D."/>
        </authorList>
    </citation>
    <scope>NUCLEOTIDE SEQUENCE [LARGE SCALE GENOMIC DNA]</scope>
    <source>
        <strain evidence="2">BM706</strain>
    </source>
</reference>
<dbReference type="Proteomes" id="UP000234857">
    <property type="component" value="Unassembled WGS sequence"/>
</dbReference>
<dbReference type="PANTHER" id="PTHR32063:SF0">
    <property type="entry name" value="SWARMING MOTILITY PROTEIN SWRC"/>
    <property type="match status" value="1"/>
</dbReference>
<dbReference type="Gene3D" id="3.30.70.1320">
    <property type="entry name" value="Multidrug efflux transporter AcrB pore domain like"/>
    <property type="match status" value="1"/>
</dbReference>
<dbReference type="SUPFAM" id="SSF82866">
    <property type="entry name" value="Multidrug efflux transporter AcrB transmembrane domain"/>
    <property type="match status" value="2"/>
</dbReference>
<evidence type="ECO:0000313" key="3">
    <source>
        <dbReference type="Proteomes" id="UP000234857"/>
    </source>
</evidence>